<organism evidence="1">
    <name type="scientific">marine sediment metagenome</name>
    <dbReference type="NCBI Taxonomy" id="412755"/>
    <lineage>
        <taxon>unclassified sequences</taxon>
        <taxon>metagenomes</taxon>
        <taxon>ecological metagenomes</taxon>
    </lineage>
</organism>
<accession>A0A0F9JB42</accession>
<name>A0A0F9JB42_9ZZZZ</name>
<dbReference type="EMBL" id="LAZR01011867">
    <property type="protein sequence ID" value="KKM56502.1"/>
    <property type="molecule type" value="Genomic_DNA"/>
</dbReference>
<comment type="caution">
    <text evidence="1">The sequence shown here is derived from an EMBL/GenBank/DDBJ whole genome shotgun (WGS) entry which is preliminary data.</text>
</comment>
<sequence length="39" mass="4581">MPTDLDAEPTIEELRELYDHNQSAWTVERAQAQAFNNLY</sequence>
<reference evidence="1" key="1">
    <citation type="journal article" date="2015" name="Nature">
        <title>Complex archaea that bridge the gap between prokaryotes and eukaryotes.</title>
        <authorList>
            <person name="Spang A."/>
            <person name="Saw J.H."/>
            <person name="Jorgensen S.L."/>
            <person name="Zaremba-Niedzwiedzka K."/>
            <person name="Martijn J."/>
            <person name="Lind A.E."/>
            <person name="van Eijk R."/>
            <person name="Schleper C."/>
            <person name="Guy L."/>
            <person name="Ettema T.J."/>
        </authorList>
    </citation>
    <scope>NUCLEOTIDE SEQUENCE</scope>
</reference>
<evidence type="ECO:0000313" key="1">
    <source>
        <dbReference type="EMBL" id="KKM56502.1"/>
    </source>
</evidence>
<protein>
    <submittedName>
        <fullName evidence="1">Uncharacterized protein</fullName>
    </submittedName>
</protein>
<gene>
    <name evidence="1" type="ORF">LCGC14_1551480</name>
</gene>
<feature type="non-terminal residue" evidence="1">
    <location>
        <position position="39"/>
    </location>
</feature>
<dbReference type="AlphaFoldDB" id="A0A0F9JB42"/>
<proteinExistence type="predicted"/>